<keyword evidence="3 9" id="KW-0028">Amino-acid biosynthesis</keyword>
<dbReference type="Pfam" id="PF14805">
    <property type="entry name" value="THDPS_N_2"/>
    <property type="match status" value="1"/>
</dbReference>
<dbReference type="Proteomes" id="UP000736856">
    <property type="component" value="Unassembled WGS sequence"/>
</dbReference>
<comment type="similarity">
    <text evidence="1 9">Belongs to the transferase hexapeptide repeat family.</text>
</comment>
<dbReference type="GO" id="GO:0019877">
    <property type="term" value="P:diaminopimelate biosynthetic process"/>
    <property type="evidence" value="ECO:0007669"/>
    <property type="project" value="UniProtKB-UniRule"/>
</dbReference>
<evidence type="ECO:0000259" key="10">
    <source>
        <dbReference type="Pfam" id="PF14805"/>
    </source>
</evidence>
<dbReference type="AlphaFoldDB" id="A0A937ABJ1"/>
<evidence type="ECO:0000313" key="12">
    <source>
        <dbReference type="Proteomes" id="UP000736856"/>
    </source>
</evidence>
<dbReference type="InterPro" id="IPR037133">
    <property type="entry name" value="THP_succinylTrfase_N_sf"/>
</dbReference>
<organism evidence="11 12">
    <name type="scientific">Candidatus Liberibacter ctenarytainae</name>
    <dbReference type="NCBI Taxonomy" id="2020335"/>
    <lineage>
        <taxon>Bacteria</taxon>
        <taxon>Pseudomonadati</taxon>
        <taxon>Pseudomonadota</taxon>
        <taxon>Alphaproteobacteria</taxon>
        <taxon>Hyphomicrobiales</taxon>
        <taxon>Rhizobiaceae</taxon>
        <taxon>Liberibacter</taxon>
    </lineage>
</organism>
<dbReference type="InterPro" id="IPR011004">
    <property type="entry name" value="Trimer_LpxA-like_sf"/>
</dbReference>
<keyword evidence="4 9" id="KW-0808">Transferase</keyword>
<dbReference type="NCBIfam" id="TIGR00965">
    <property type="entry name" value="dapD"/>
    <property type="match status" value="1"/>
</dbReference>
<dbReference type="InterPro" id="IPR001451">
    <property type="entry name" value="Hexapep"/>
</dbReference>
<dbReference type="InterPro" id="IPR050179">
    <property type="entry name" value="Trans_hexapeptide_repeat"/>
</dbReference>
<feature type="domain" description="Tetrahydrodipicolinate-N-succinyltransferase chain A" evidence="10">
    <location>
        <begin position="9"/>
        <end position="74"/>
    </location>
</feature>
<evidence type="ECO:0000256" key="8">
    <source>
        <dbReference type="ARBA" id="ARBA00023315"/>
    </source>
</evidence>
<proteinExistence type="inferred from homology"/>
<dbReference type="GO" id="GO:0005737">
    <property type="term" value="C:cytoplasm"/>
    <property type="evidence" value="ECO:0007669"/>
    <property type="project" value="UniProtKB-SubCell"/>
</dbReference>
<comment type="catalytic activity">
    <reaction evidence="9">
        <text>(S)-2,3,4,5-tetrahydrodipicolinate + succinyl-CoA + H2O = (S)-2-succinylamino-6-oxoheptanedioate + CoA</text>
        <dbReference type="Rhea" id="RHEA:17325"/>
        <dbReference type="ChEBI" id="CHEBI:15377"/>
        <dbReference type="ChEBI" id="CHEBI:15685"/>
        <dbReference type="ChEBI" id="CHEBI:16845"/>
        <dbReference type="ChEBI" id="CHEBI:57287"/>
        <dbReference type="ChEBI" id="CHEBI:57292"/>
        <dbReference type="EC" id="2.3.1.117"/>
    </reaction>
</comment>
<dbReference type="NCBIfam" id="NF008808">
    <property type="entry name" value="PRK11830.1"/>
    <property type="match status" value="1"/>
</dbReference>
<comment type="pathway">
    <text evidence="9">Amino-acid biosynthesis; L-lysine biosynthesis via DAP pathway; LL-2,6-diaminopimelate from (S)-tetrahydrodipicolinate (succinylase route): step 1/3.</text>
</comment>
<sequence length="286" mass="31177">MSASSIDALKKIINSFTTESDSVNHSNKKELKDAVQSTLNFLDNGTLRIASRDSNGFWTTHQWIKKAILLSFQLNPTEIISGGHGYSLWWDKITAKFDKWTKQDFEKHNIRAVPGAVVRHSAYIAPRTVLMPSFINVGAYIDEGTMIDTWSTIGSCAQIGRNVHISGGVGIGGVLEPIQTGPTIIEDNCFIGARSEIVEGCIIREGSVLGMGVFIGKSTKIIDRDTGNVIYGEVPPYSVVVPGSYPGKNLINGTATPNLYCAVIIKQVDEKTRSKTSINSLLRDNS</sequence>
<name>A0A937ABJ1_9HYPH</name>
<feature type="binding site" evidence="9">
    <location>
        <position position="148"/>
    </location>
    <ligand>
        <name>substrate</name>
    </ligand>
</feature>
<dbReference type="Gene3D" id="1.10.166.10">
    <property type="entry name" value="Tetrahydrodipicolinate-N-succinyltransferase, N-terminal domain"/>
    <property type="match status" value="1"/>
</dbReference>
<dbReference type="GO" id="GO:0008666">
    <property type="term" value="F:2,3,4,5-tetrahydropyridine-2,6-dicarboxylate N-succinyltransferase activity"/>
    <property type="evidence" value="ECO:0007669"/>
    <property type="project" value="UniProtKB-UniRule"/>
</dbReference>
<evidence type="ECO:0000256" key="3">
    <source>
        <dbReference type="ARBA" id="ARBA00022605"/>
    </source>
</evidence>
<evidence type="ECO:0000256" key="9">
    <source>
        <dbReference type="HAMAP-Rule" id="MF_00811"/>
    </source>
</evidence>
<comment type="subcellular location">
    <subcellularLocation>
        <location evidence="9">Cytoplasm</location>
    </subcellularLocation>
</comment>
<gene>
    <name evidence="9 11" type="primary">dapD</name>
    <name evidence="11" type="ORF">EU981_01235</name>
</gene>
<evidence type="ECO:0000256" key="6">
    <source>
        <dbReference type="ARBA" id="ARBA00022915"/>
    </source>
</evidence>
<dbReference type="GO" id="GO:0009089">
    <property type="term" value="P:lysine biosynthetic process via diaminopimelate"/>
    <property type="evidence" value="ECO:0007669"/>
    <property type="project" value="UniProtKB-UniRule"/>
</dbReference>
<evidence type="ECO:0000256" key="2">
    <source>
        <dbReference type="ARBA" id="ARBA00022490"/>
    </source>
</evidence>
<dbReference type="EMBL" id="SEOL01000001">
    <property type="protein sequence ID" value="MBL0848715.1"/>
    <property type="molecule type" value="Genomic_DNA"/>
</dbReference>
<dbReference type="SUPFAM" id="SSF51161">
    <property type="entry name" value="Trimeric LpxA-like enzymes"/>
    <property type="match status" value="1"/>
</dbReference>
<dbReference type="PANTHER" id="PTHR43300:SF10">
    <property type="entry name" value="2,3,4,5-TETRAHYDROPYRIDINE-2,6-DICARBOXYLATE N-ACETYLTRANSFERASE"/>
    <property type="match status" value="1"/>
</dbReference>
<dbReference type="CDD" id="cd03350">
    <property type="entry name" value="LbH_THP_succinylT"/>
    <property type="match status" value="1"/>
</dbReference>
<dbReference type="Gene3D" id="2.160.10.10">
    <property type="entry name" value="Hexapeptide repeat proteins"/>
    <property type="match status" value="1"/>
</dbReference>
<evidence type="ECO:0000256" key="1">
    <source>
        <dbReference type="ARBA" id="ARBA00007274"/>
    </source>
</evidence>
<evidence type="ECO:0000313" key="11">
    <source>
        <dbReference type="EMBL" id="MBL0848715.1"/>
    </source>
</evidence>
<accession>A0A937ABJ1</accession>
<dbReference type="InterPro" id="IPR005664">
    <property type="entry name" value="DapD_Trfase_Hexpep_rpt_fam"/>
</dbReference>
<keyword evidence="5 9" id="KW-0677">Repeat</keyword>
<dbReference type="HAMAP" id="MF_00811">
    <property type="entry name" value="DapD"/>
    <property type="match status" value="1"/>
</dbReference>
<keyword evidence="2 9" id="KW-0963">Cytoplasm</keyword>
<evidence type="ECO:0000256" key="7">
    <source>
        <dbReference type="ARBA" id="ARBA00023154"/>
    </source>
</evidence>
<dbReference type="Pfam" id="PF14602">
    <property type="entry name" value="Hexapep_2"/>
    <property type="match status" value="1"/>
</dbReference>
<comment type="subunit">
    <text evidence="9">Homotrimer.</text>
</comment>
<dbReference type="PANTHER" id="PTHR43300">
    <property type="entry name" value="ACETYLTRANSFERASE"/>
    <property type="match status" value="1"/>
</dbReference>
<feature type="binding site" evidence="9">
    <location>
        <position position="111"/>
    </location>
    <ligand>
        <name>substrate</name>
    </ligand>
</feature>
<evidence type="ECO:0000256" key="4">
    <source>
        <dbReference type="ARBA" id="ARBA00022679"/>
    </source>
</evidence>
<comment type="caution">
    <text evidence="11">The sequence shown here is derived from an EMBL/GenBank/DDBJ whole genome shotgun (WGS) entry which is preliminary data.</text>
</comment>
<keyword evidence="7 9" id="KW-0457">Lysine biosynthesis</keyword>
<reference evidence="11" key="1">
    <citation type="submission" date="2019-02" db="EMBL/GenBank/DDBJ databases">
        <title>A novel Candidatus Liberibacter species associated with the New Zealand native fuchsia psyllid, Ctenarytaina fuchsiae.</title>
        <authorList>
            <person name="Thompson S.M."/>
            <person name="Jorgensen N."/>
            <person name="David C."/>
            <person name="Bulman S.R."/>
            <person name="Smith G.R."/>
        </authorList>
    </citation>
    <scope>NUCLEOTIDE SEQUENCE</scope>
    <source>
        <strain evidence="11">Oxford</strain>
    </source>
</reference>
<dbReference type="EC" id="2.3.1.117" evidence="9"/>
<protein>
    <recommendedName>
        <fullName evidence="9">2,3,4,5-tetrahydropyridine-2,6-dicarboxylate N-succinyltransferase</fullName>
        <ecNumber evidence="9">2.3.1.117</ecNumber>
    </recommendedName>
    <alternativeName>
        <fullName evidence="9">Tetrahydrodipicolinate N-succinyltransferase</fullName>
        <shortName evidence="9">THDP succinyltransferase</shortName>
        <shortName evidence="9">THP succinyltransferase</shortName>
        <shortName evidence="9">Tetrahydropicolinate succinylase</shortName>
    </alternativeName>
</protein>
<keyword evidence="6 9" id="KW-0220">Diaminopimelate biosynthesis</keyword>
<evidence type="ECO:0000256" key="5">
    <source>
        <dbReference type="ARBA" id="ARBA00022737"/>
    </source>
</evidence>
<keyword evidence="8 9" id="KW-0012">Acyltransferase</keyword>
<dbReference type="InterPro" id="IPR023180">
    <property type="entry name" value="THP_succinylTrfase_dom1"/>
</dbReference>